<evidence type="ECO:0008006" key="3">
    <source>
        <dbReference type="Google" id="ProtNLM"/>
    </source>
</evidence>
<sequence length="172" mass="20160">MKSIFLFFFIMFWSLISFGQTVIDVSKTQKTTNNGVEVINFQGKPLTGFLTENYPSGKLKTWKTMKDGIPNGLWQDWYENGKLKFNAYWLDGKGHGLWEYYHDNGVLRQEEFYNLDIPIGIFRVFYYNGQLKGKTSWLNGKKHGIWTYYNEAGSLLKTELYDDNKLISTTEK</sequence>
<dbReference type="EMBL" id="LWHJ01000011">
    <property type="protein sequence ID" value="OAQ41952.1"/>
    <property type="molecule type" value="Genomic_DNA"/>
</dbReference>
<evidence type="ECO:0000313" key="1">
    <source>
        <dbReference type="EMBL" id="OAQ41952.1"/>
    </source>
</evidence>
<organism evidence="1 2">
    <name type="scientific">Pedobacter psychrophilus</name>
    <dbReference type="NCBI Taxonomy" id="1826909"/>
    <lineage>
        <taxon>Bacteria</taxon>
        <taxon>Pseudomonadati</taxon>
        <taxon>Bacteroidota</taxon>
        <taxon>Sphingobacteriia</taxon>
        <taxon>Sphingobacteriales</taxon>
        <taxon>Sphingobacteriaceae</taxon>
        <taxon>Pedobacter</taxon>
    </lineage>
</organism>
<name>A0A179DMB0_9SPHI</name>
<dbReference type="Proteomes" id="UP000078459">
    <property type="component" value="Unassembled WGS sequence"/>
</dbReference>
<dbReference type="SUPFAM" id="SSF82185">
    <property type="entry name" value="Histone H3 K4-specific methyltransferase SET7/9 N-terminal domain"/>
    <property type="match status" value="1"/>
</dbReference>
<proteinExistence type="predicted"/>
<dbReference type="AlphaFoldDB" id="A0A179DMB0"/>
<gene>
    <name evidence="1" type="ORF">A5893_02205</name>
</gene>
<keyword evidence="2" id="KW-1185">Reference proteome</keyword>
<dbReference type="InterPro" id="IPR011652">
    <property type="entry name" value="MORN_2"/>
</dbReference>
<comment type="caution">
    <text evidence="1">The sequence shown here is derived from an EMBL/GenBank/DDBJ whole genome shotgun (WGS) entry which is preliminary data.</text>
</comment>
<evidence type="ECO:0000313" key="2">
    <source>
        <dbReference type="Proteomes" id="UP000078459"/>
    </source>
</evidence>
<dbReference type="OrthoDB" id="703600at2"/>
<protein>
    <recommendedName>
        <fullName evidence="3">Membrane-binding protein</fullName>
    </recommendedName>
</protein>
<dbReference type="Pfam" id="PF07661">
    <property type="entry name" value="MORN_2"/>
    <property type="match status" value="4"/>
</dbReference>
<accession>A0A179DMB0</accession>
<dbReference type="Gene3D" id="2.20.110.10">
    <property type="entry name" value="Histone H3 K4-specific methyltransferase SET7/9 N-terminal domain"/>
    <property type="match status" value="2"/>
</dbReference>
<dbReference type="STRING" id="1826909.A5893_02205"/>
<dbReference type="RefSeq" id="WP_068820984.1">
    <property type="nucleotide sequence ID" value="NZ_LWHJ01000011.1"/>
</dbReference>
<reference evidence="1 2" key="2">
    <citation type="submission" date="2016-06" db="EMBL/GenBank/DDBJ databases">
        <title>Pedobacter psychrophilus sp. nov., isolated from Antarctic fragmentary rock.</title>
        <authorList>
            <person name="Svec P."/>
        </authorList>
    </citation>
    <scope>NUCLEOTIDE SEQUENCE [LARGE SCALE GENOMIC DNA]</scope>
    <source>
        <strain evidence="1 2">CCM 8644</strain>
    </source>
</reference>
<reference evidence="1 2" key="1">
    <citation type="submission" date="2016-04" db="EMBL/GenBank/DDBJ databases">
        <authorList>
            <person name="Evans L.H."/>
            <person name="Alamgir A."/>
            <person name="Owens N."/>
            <person name="Weber N.D."/>
            <person name="Virtaneva K."/>
            <person name="Barbian K."/>
            <person name="Babar A."/>
            <person name="Rosenke K."/>
        </authorList>
    </citation>
    <scope>NUCLEOTIDE SEQUENCE [LARGE SCALE GENOMIC DNA]</scope>
    <source>
        <strain evidence="1 2">CCM 8644</strain>
    </source>
</reference>